<keyword evidence="1" id="KW-1133">Transmembrane helix</keyword>
<organism evidence="3 4">
    <name type="scientific">Linum trigynum</name>
    <dbReference type="NCBI Taxonomy" id="586398"/>
    <lineage>
        <taxon>Eukaryota</taxon>
        <taxon>Viridiplantae</taxon>
        <taxon>Streptophyta</taxon>
        <taxon>Embryophyta</taxon>
        <taxon>Tracheophyta</taxon>
        <taxon>Spermatophyta</taxon>
        <taxon>Magnoliopsida</taxon>
        <taxon>eudicotyledons</taxon>
        <taxon>Gunneridae</taxon>
        <taxon>Pentapetalae</taxon>
        <taxon>rosids</taxon>
        <taxon>fabids</taxon>
        <taxon>Malpighiales</taxon>
        <taxon>Linaceae</taxon>
        <taxon>Linum</taxon>
    </lineage>
</organism>
<dbReference type="InterPro" id="IPR044730">
    <property type="entry name" value="RNase_H-like_dom_plant"/>
</dbReference>
<gene>
    <name evidence="3" type="ORF">LTRI10_LOCUS4720</name>
</gene>
<evidence type="ECO:0000259" key="2">
    <source>
        <dbReference type="Pfam" id="PF13456"/>
    </source>
</evidence>
<dbReference type="AlphaFoldDB" id="A0AAV2CMX8"/>
<dbReference type="InterPro" id="IPR036397">
    <property type="entry name" value="RNaseH_sf"/>
</dbReference>
<dbReference type="InterPro" id="IPR002156">
    <property type="entry name" value="RNaseH_domain"/>
</dbReference>
<accession>A0AAV2CMX8</accession>
<evidence type="ECO:0000313" key="4">
    <source>
        <dbReference type="Proteomes" id="UP001497516"/>
    </source>
</evidence>
<name>A0AAV2CMX8_9ROSI</name>
<dbReference type="Pfam" id="PF13456">
    <property type="entry name" value="RVT_3"/>
    <property type="match status" value="1"/>
</dbReference>
<dbReference type="Proteomes" id="UP001497516">
    <property type="component" value="Chromosome 1"/>
</dbReference>
<dbReference type="Gene3D" id="3.30.420.10">
    <property type="entry name" value="Ribonuclease H-like superfamily/Ribonuclease H"/>
    <property type="match status" value="1"/>
</dbReference>
<sequence length="124" mass="13927">MREGMCFWQRGCFFHNIVNPLVAETLGLREDIQWCQALGIHQVRFEGDAKVLIEKVNAKDVQDGRVGGIISEILSLLGVIGGFWVRFVGRNSNRVAHSVARKVMSLSPASCRLYDFCAWVGSRM</sequence>
<keyword evidence="1" id="KW-0472">Membrane</keyword>
<dbReference type="EMBL" id="OZ034813">
    <property type="protein sequence ID" value="CAL1357061.1"/>
    <property type="molecule type" value="Genomic_DNA"/>
</dbReference>
<evidence type="ECO:0000313" key="3">
    <source>
        <dbReference type="EMBL" id="CAL1357061.1"/>
    </source>
</evidence>
<evidence type="ECO:0000256" key="1">
    <source>
        <dbReference type="SAM" id="Phobius"/>
    </source>
</evidence>
<keyword evidence="1" id="KW-0812">Transmembrane</keyword>
<dbReference type="GO" id="GO:0003676">
    <property type="term" value="F:nucleic acid binding"/>
    <property type="evidence" value="ECO:0007669"/>
    <property type="project" value="InterPro"/>
</dbReference>
<proteinExistence type="predicted"/>
<feature type="transmembrane region" description="Helical" evidence="1">
    <location>
        <begin position="66"/>
        <end position="85"/>
    </location>
</feature>
<keyword evidence="4" id="KW-1185">Reference proteome</keyword>
<protein>
    <recommendedName>
        <fullName evidence="2">RNase H type-1 domain-containing protein</fullName>
    </recommendedName>
</protein>
<dbReference type="CDD" id="cd06222">
    <property type="entry name" value="RNase_H_like"/>
    <property type="match status" value="1"/>
</dbReference>
<feature type="domain" description="RNase H type-1" evidence="2">
    <location>
        <begin position="6"/>
        <end position="102"/>
    </location>
</feature>
<dbReference type="PANTHER" id="PTHR47074">
    <property type="entry name" value="BNAC02G40300D PROTEIN"/>
    <property type="match status" value="1"/>
</dbReference>
<dbReference type="PANTHER" id="PTHR47074:SF11">
    <property type="entry name" value="REVERSE TRANSCRIPTASE-LIKE PROTEIN"/>
    <property type="match status" value="1"/>
</dbReference>
<dbReference type="InterPro" id="IPR052929">
    <property type="entry name" value="RNase_H-like_EbsB-rel"/>
</dbReference>
<reference evidence="3 4" key="1">
    <citation type="submission" date="2024-04" db="EMBL/GenBank/DDBJ databases">
        <authorList>
            <person name="Fracassetti M."/>
        </authorList>
    </citation>
    <scope>NUCLEOTIDE SEQUENCE [LARGE SCALE GENOMIC DNA]</scope>
</reference>
<dbReference type="GO" id="GO:0004523">
    <property type="term" value="F:RNA-DNA hybrid ribonuclease activity"/>
    <property type="evidence" value="ECO:0007669"/>
    <property type="project" value="InterPro"/>
</dbReference>